<dbReference type="eggNOG" id="ENOG502T0D2">
    <property type="taxonomic scope" value="Eukaryota"/>
</dbReference>
<reference evidence="2" key="2">
    <citation type="submission" date="2011-07" db="EMBL/GenBank/DDBJ databases">
        <authorList>
            <consortium name="WormBase Consortium"/>
        </authorList>
    </citation>
    <scope>NUCLEOTIDE SEQUENCE [LARGE SCALE GENOMIC DNA]</scope>
    <source>
        <strain evidence="2">PB2801</strain>
    </source>
</reference>
<feature type="chain" id="PRO_5010833338" evidence="1">
    <location>
        <begin position="18"/>
        <end position="88"/>
    </location>
</feature>
<dbReference type="AlphaFoldDB" id="G0MNM5"/>
<protein>
    <submittedName>
        <fullName evidence="2">Uncharacterized protein</fullName>
    </submittedName>
</protein>
<reference evidence="2" key="1">
    <citation type="submission" date="2010-07" db="EMBL/GenBank/DDBJ databases">
        <authorList>
            <consortium name="The Caenorhabditis brenneri Sequencing and Analysis Consortium"/>
            <person name="Wilson R.K."/>
        </authorList>
    </citation>
    <scope>NUCLEOTIDE SEQUENCE</scope>
    <source>
        <strain evidence="2">PB2801</strain>
    </source>
</reference>
<gene>
    <name evidence="2" type="ORF">CAEBREN_11086</name>
    <name evidence="3" type="ORF">CAEBREN_12719</name>
</gene>
<dbReference type="STRING" id="135651.G0MNM5"/>
<accession>G0MNM5</accession>
<evidence type="ECO:0000313" key="3">
    <source>
        <dbReference type="EMBL" id="EGT48411.1"/>
    </source>
</evidence>
<keyword evidence="1" id="KW-0732">Signal</keyword>
<evidence type="ECO:0000313" key="4">
    <source>
        <dbReference type="Proteomes" id="UP000008068"/>
    </source>
</evidence>
<dbReference type="HOGENOM" id="CLU_188608_0_0_1"/>
<keyword evidence="4" id="KW-1185">Reference proteome</keyword>
<proteinExistence type="predicted"/>
<dbReference type="OrthoDB" id="5850318at2759"/>
<reference evidence="4" key="3">
    <citation type="submission" date="2011-07" db="EMBL/GenBank/DDBJ databases">
        <authorList>
            <consortium name="Caenorhabditis brenneri Sequencing and Analysis Consortium"/>
            <person name="Wilson R.K."/>
        </authorList>
    </citation>
    <scope>NUCLEOTIDE SEQUENCE [LARGE SCALE GENOMIC DNA]</scope>
    <source>
        <strain evidence="4">PB2801</strain>
    </source>
</reference>
<sequence>MNRSLICVLLLASLVASQVIDMDGQLTGLVQNDALLMEPQDKRSPSAKWMRFGKRSPSAKWMRFGKRSPSAKWMRFGKRDGADAEQDY</sequence>
<dbReference type="OMA" id="MNRSVIC"/>
<dbReference type="EMBL" id="GL380147">
    <property type="protein sequence ID" value="EGT48411.1"/>
    <property type="molecule type" value="Genomic_DNA"/>
</dbReference>
<feature type="signal peptide" evidence="1">
    <location>
        <begin position="1"/>
        <end position="17"/>
    </location>
</feature>
<dbReference type="FunCoup" id="G0MNM5">
    <property type="interactions" value="1888"/>
</dbReference>
<dbReference type="Proteomes" id="UP000008068">
    <property type="component" value="Unassembled WGS sequence"/>
</dbReference>
<dbReference type="EMBL" id="GL379804">
    <property type="protein sequence ID" value="EGT38981.1"/>
    <property type="molecule type" value="Genomic_DNA"/>
</dbReference>
<organism evidence="4">
    <name type="scientific">Caenorhabditis brenneri</name>
    <name type="common">Nematode worm</name>
    <dbReference type="NCBI Taxonomy" id="135651"/>
    <lineage>
        <taxon>Eukaryota</taxon>
        <taxon>Metazoa</taxon>
        <taxon>Ecdysozoa</taxon>
        <taxon>Nematoda</taxon>
        <taxon>Chromadorea</taxon>
        <taxon>Rhabditida</taxon>
        <taxon>Rhabditina</taxon>
        <taxon>Rhabditomorpha</taxon>
        <taxon>Rhabditoidea</taxon>
        <taxon>Rhabditidae</taxon>
        <taxon>Peloderinae</taxon>
        <taxon>Caenorhabditis</taxon>
    </lineage>
</organism>
<name>G0MNM5_CAEBE</name>
<evidence type="ECO:0000256" key="1">
    <source>
        <dbReference type="SAM" id="SignalP"/>
    </source>
</evidence>
<evidence type="ECO:0000313" key="2">
    <source>
        <dbReference type="EMBL" id="EGT38981.1"/>
    </source>
</evidence>